<accession>A0AA46L0K7</accession>
<evidence type="ECO:0000313" key="2">
    <source>
        <dbReference type="Proteomes" id="UP000321504"/>
    </source>
</evidence>
<sequence length="296" mass="33929">MFSDFDFDVLNDPEFQEDAVREELILPIIRNLGYKISGDNRVVRSRSLINPLVAIGSKQRKVSIIPDYLFLADDKPFWVLDAKAPSEQLTRSKHVEQAYSYAIHPEVRAQYYALCNGEEFVLYQVSKFEPILQFKLKEISKHWELLFRLLNADVKANPALVEYHPDFGVSMVKLGAIQGFRFIGPLVNSKFIARVEDGLYTTTSVVEGDVECAISMDFNQQQLEELLSYQSPEIAELTRNSLKRMPYYVMLEGDKEFKFGVVAVLSDQVQQNAEESYIPFEVQEFMPYGGLPKAIK</sequence>
<evidence type="ECO:0000313" key="1">
    <source>
        <dbReference type="EMBL" id="TXN11316.1"/>
    </source>
</evidence>
<organism evidence="1 2">
    <name type="scientific">Vibrio parahaemolyticus</name>
    <dbReference type="NCBI Taxonomy" id="670"/>
    <lineage>
        <taxon>Bacteria</taxon>
        <taxon>Pseudomonadati</taxon>
        <taxon>Pseudomonadota</taxon>
        <taxon>Gammaproteobacteria</taxon>
        <taxon>Vibrionales</taxon>
        <taxon>Vibrionaceae</taxon>
        <taxon>Vibrio</taxon>
    </lineage>
</organism>
<dbReference type="EMBL" id="VRMQ01000023">
    <property type="protein sequence ID" value="TXN11316.1"/>
    <property type="molecule type" value="Genomic_DNA"/>
</dbReference>
<proteinExistence type="predicted"/>
<dbReference type="AlphaFoldDB" id="A0AA46L0K7"/>
<dbReference type="Proteomes" id="UP000321504">
    <property type="component" value="Unassembled WGS sequence"/>
</dbReference>
<reference evidence="1 2" key="1">
    <citation type="submission" date="2019-08" db="EMBL/GenBank/DDBJ databases">
        <title>Emerging of two pre-pandemic pathogenic O4:KUT lineages of Vibrio parahaemolyticus in coastal eastern China.</title>
        <authorList>
            <person name="Yu H."/>
        </authorList>
    </citation>
    <scope>NUCLEOTIDE SEQUENCE [LARGE SCALE GENOMIC DNA]</scope>
    <source>
        <strain evidence="1 2">HZ17-383</strain>
    </source>
</reference>
<dbReference type="Gene3D" id="3.90.1570.30">
    <property type="match status" value="1"/>
</dbReference>
<gene>
    <name evidence="1" type="ORF">FVP01_25060</name>
</gene>
<protein>
    <submittedName>
        <fullName evidence="1">Type I restriction enzyme HsdR N-terminal domain-containing protein</fullName>
    </submittedName>
</protein>
<name>A0AA46L0K7_VIBPH</name>
<comment type="caution">
    <text evidence="1">The sequence shown here is derived from an EMBL/GenBank/DDBJ whole genome shotgun (WGS) entry which is preliminary data.</text>
</comment>
<dbReference type="RefSeq" id="WP_054577386.1">
    <property type="nucleotide sequence ID" value="NZ_JAESOU010000006.1"/>
</dbReference>